<evidence type="ECO:0000313" key="2">
    <source>
        <dbReference type="EMBL" id="BDE04974.1"/>
    </source>
</evidence>
<evidence type="ECO:0000256" key="1">
    <source>
        <dbReference type="SAM" id="MobiDB-lite"/>
    </source>
</evidence>
<proteinExistence type="predicted"/>
<evidence type="ECO:0000313" key="3">
    <source>
        <dbReference type="Proteomes" id="UP001317532"/>
    </source>
</evidence>
<accession>A0AAN1XTQ5</accession>
<feature type="region of interest" description="Disordered" evidence="1">
    <location>
        <begin position="1"/>
        <end position="21"/>
    </location>
</feature>
<dbReference type="AlphaFoldDB" id="A0AAN1XTQ5"/>
<gene>
    <name evidence="2" type="ORF">WPS_02500</name>
</gene>
<protein>
    <submittedName>
        <fullName evidence="2">Uncharacterized protein</fullName>
    </submittedName>
</protein>
<dbReference type="Proteomes" id="UP001317532">
    <property type="component" value="Chromosome"/>
</dbReference>
<organism evidence="2 3">
    <name type="scientific">Vulcanimicrobium alpinum</name>
    <dbReference type="NCBI Taxonomy" id="3016050"/>
    <lineage>
        <taxon>Bacteria</taxon>
        <taxon>Bacillati</taxon>
        <taxon>Vulcanimicrobiota</taxon>
        <taxon>Vulcanimicrobiia</taxon>
        <taxon>Vulcanimicrobiales</taxon>
        <taxon>Vulcanimicrobiaceae</taxon>
        <taxon>Vulcanimicrobium</taxon>
    </lineage>
</organism>
<name>A0AAN1XTQ5_UNVUL</name>
<sequence>MRNKERMKTRSGEAKQAKTARKALLHDRLTKEAQDASARIRRRFDAEREALARRYGVVVNFSGEAESAAKDPITVSRRVAQ</sequence>
<dbReference type="EMBL" id="AP025523">
    <property type="protein sequence ID" value="BDE04974.1"/>
    <property type="molecule type" value="Genomic_DNA"/>
</dbReference>
<feature type="compositionally biased region" description="Basic and acidic residues" evidence="1">
    <location>
        <begin position="1"/>
        <end position="16"/>
    </location>
</feature>
<keyword evidence="3" id="KW-1185">Reference proteome</keyword>
<reference evidence="2 3" key="1">
    <citation type="journal article" date="2022" name="ISME Commun">
        <title>Vulcanimicrobium alpinus gen. nov. sp. nov., the first cultivated representative of the candidate phylum 'Eremiobacterota', is a metabolically versatile aerobic anoxygenic phototroph.</title>
        <authorList>
            <person name="Yabe S."/>
            <person name="Muto K."/>
            <person name="Abe K."/>
            <person name="Yokota A."/>
            <person name="Staudigel H."/>
            <person name="Tebo B.M."/>
        </authorList>
    </citation>
    <scope>NUCLEOTIDE SEQUENCE [LARGE SCALE GENOMIC DNA]</scope>
    <source>
        <strain evidence="2 3">WC8-2</strain>
    </source>
</reference>
<dbReference type="KEGG" id="vab:WPS_02500"/>